<dbReference type="RefSeq" id="WP_278522931.1">
    <property type="nucleotide sequence ID" value="NZ_JADIIN010000043.1"/>
</dbReference>
<dbReference type="AlphaFoldDB" id="A0A843AGF2"/>
<organism evidence="1 2">
    <name type="scientific">Methanobrevibacter arboriphilus</name>
    <dbReference type="NCBI Taxonomy" id="39441"/>
    <lineage>
        <taxon>Archaea</taxon>
        <taxon>Methanobacteriati</taxon>
        <taxon>Methanobacteriota</taxon>
        <taxon>Methanomada group</taxon>
        <taxon>Methanobacteria</taxon>
        <taxon>Methanobacteriales</taxon>
        <taxon>Methanobacteriaceae</taxon>
        <taxon>Methanobrevibacter</taxon>
    </lineage>
</organism>
<dbReference type="Proteomes" id="UP000658733">
    <property type="component" value="Unassembled WGS sequence"/>
</dbReference>
<sequence>MFDLKEFIQKMEKKAEKTNHDKHGKYLRYFFKERAFKVNGELIHKISRIDIDLLGICSSPCILFIELCYCNITNKKDVPKIIKNIIIDDVDFIEEE</sequence>
<reference evidence="1" key="1">
    <citation type="submission" date="2020-10" db="EMBL/GenBank/DDBJ databases">
        <title>Dehalococcoides mccartyi of a TCE/Cr reducing biochatode.</title>
        <authorList>
            <person name="Matturro B."/>
        </authorList>
    </citation>
    <scope>NUCLEOTIDE SEQUENCE</scope>
    <source>
        <strain evidence="1">Bin4</strain>
    </source>
</reference>
<evidence type="ECO:0000313" key="1">
    <source>
        <dbReference type="EMBL" id="MBF4468841.1"/>
    </source>
</evidence>
<dbReference type="EMBL" id="JADIIN010000043">
    <property type="protein sequence ID" value="MBF4468841.1"/>
    <property type="molecule type" value="Genomic_DNA"/>
</dbReference>
<name>A0A843AGF2_METAZ</name>
<comment type="caution">
    <text evidence="1">The sequence shown here is derived from an EMBL/GenBank/DDBJ whole genome shotgun (WGS) entry which is preliminary data.</text>
</comment>
<evidence type="ECO:0000313" key="2">
    <source>
        <dbReference type="Proteomes" id="UP000658733"/>
    </source>
</evidence>
<gene>
    <name evidence="1" type="ORF">ISP01_05485</name>
</gene>
<proteinExistence type="predicted"/>
<accession>A0A843AGF2</accession>
<protein>
    <submittedName>
        <fullName evidence="1">Uncharacterized protein</fullName>
    </submittedName>
</protein>